<evidence type="ECO:0000313" key="3">
    <source>
        <dbReference type="Proteomes" id="UP000256301"/>
    </source>
</evidence>
<organism evidence="2 3">
    <name type="scientific">Microcystis aeruginosa DA14</name>
    <dbReference type="NCBI Taxonomy" id="1987506"/>
    <lineage>
        <taxon>Bacteria</taxon>
        <taxon>Bacillati</taxon>
        <taxon>Cyanobacteriota</taxon>
        <taxon>Cyanophyceae</taxon>
        <taxon>Oscillatoriophycideae</taxon>
        <taxon>Chroococcales</taxon>
        <taxon>Microcystaceae</taxon>
        <taxon>Microcystis</taxon>
    </lineage>
</organism>
<comment type="caution">
    <text evidence="2">The sequence shown here is derived from an EMBL/GenBank/DDBJ whole genome shotgun (WGS) entry which is preliminary data.</text>
</comment>
<name>A0A3E0M549_MICAE</name>
<dbReference type="Proteomes" id="UP000256301">
    <property type="component" value="Unassembled WGS sequence"/>
</dbReference>
<evidence type="ECO:0000256" key="1">
    <source>
        <dbReference type="SAM" id="MobiDB-lite"/>
    </source>
</evidence>
<feature type="compositionally biased region" description="Low complexity" evidence="1">
    <location>
        <begin position="259"/>
        <end position="272"/>
    </location>
</feature>
<feature type="compositionally biased region" description="Polar residues" evidence="1">
    <location>
        <begin position="197"/>
        <end position="206"/>
    </location>
</feature>
<accession>A0A3E0M549</accession>
<proteinExistence type="predicted"/>
<evidence type="ECO:0000313" key="2">
    <source>
        <dbReference type="EMBL" id="REJ54901.1"/>
    </source>
</evidence>
<feature type="compositionally biased region" description="Polar residues" evidence="1">
    <location>
        <begin position="280"/>
        <end position="302"/>
    </location>
</feature>
<dbReference type="AlphaFoldDB" id="A0A3E0M549"/>
<sequence length="302" mass="34169">MDKQGGYYRAVRKANRGGEVNHIPAYKSYEGIVPLNRDKGIAIWMTEADHRKTATWGSHSSAQKFRAEQRELINKGQFEQALLMDIKDIRSQFGSKYNKGILQALKHYKTKVRSQIQAWQRQRQIPLLKSSKLSEQKQKIAQQLAQQQRLQKTAIEATMAGFLPNKPLPVFKQKNSASQSPKKLAQLKKKALAHKTQAVQGQNNLTKSKQKAQSKSSRTVQVNSKSKLEKTKQNAQNKTQEFKPKSVQYQQGLAKAKPKAQARQAKPAQHQQGLSRAKQKAQSPKLATQSRSPQTKSPQRGR</sequence>
<dbReference type="EMBL" id="QQWE01000006">
    <property type="protein sequence ID" value="REJ54901.1"/>
    <property type="molecule type" value="Genomic_DNA"/>
</dbReference>
<feature type="region of interest" description="Disordered" evidence="1">
    <location>
        <begin position="196"/>
        <end position="302"/>
    </location>
</feature>
<gene>
    <name evidence="2" type="ORF">DWQ56_18160</name>
</gene>
<reference evidence="2 3" key="1">
    <citation type="submission" date="2017-08" db="EMBL/GenBank/DDBJ databases">
        <title>Functional genomic and metabolic studies of the symbiotic interactions of six Microcystis-dominated communities.</title>
        <authorList>
            <person name="Li Q."/>
            <person name="Lin F."/>
        </authorList>
    </citation>
    <scope>NUCLEOTIDE SEQUENCE [LARGE SCALE GENOMIC DNA]</scope>
    <source>
        <strain evidence="2">DA14</strain>
    </source>
</reference>
<protein>
    <submittedName>
        <fullName evidence="2">Uncharacterized protein</fullName>
    </submittedName>
</protein>